<dbReference type="Pfam" id="PF13650">
    <property type="entry name" value="Asp_protease_2"/>
    <property type="match status" value="1"/>
</dbReference>
<evidence type="ECO:0000256" key="1">
    <source>
        <dbReference type="SAM" id="MobiDB-lite"/>
    </source>
</evidence>
<dbReference type="PANTHER" id="PTHR15503">
    <property type="entry name" value="LDOC1 RELATED"/>
    <property type="match status" value="1"/>
</dbReference>
<organism evidence="3">
    <name type="scientific">Sesamum latifolium</name>
    <dbReference type="NCBI Taxonomy" id="2727402"/>
    <lineage>
        <taxon>Eukaryota</taxon>
        <taxon>Viridiplantae</taxon>
        <taxon>Streptophyta</taxon>
        <taxon>Embryophyta</taxon>
        <taxon>Tracheophyta</taxon>
        <taxon>Spermatophyta</taxon>
        <taxon>Magnoliopsida</taxon>
        <taxon>eudicotyledons</taxon>
        <taxon>Gunneridae</taxon>
        <taxon>Pentapetalae</taxon>
        <taxon>asterids</taxon>
        <taxon>lamiids</taxon>
        <taxon>Lamiales</taxon>
        <taxon>Pedaliaceae</taxon>
        <taxon>Sesamum</taxon>
    </lineage>
</organism>
<dbReference type="InterPro" id="IPR001969">
    <property type="entry name" value="Aspartic_peptidase_AS"/>
</dbReference>
<protein>
    <recommendedName>
        <fullName evidence="4">Retrotransposon gag domain-containing protein</fullName>
    </recommendedName>
</protein>
<sequence>MPPKSTQALEDAITALSASMEQRMTELQVAMAHRHDSLAAVVSDIRAQLASAPAFAGTFPPRFVDPISSAPPPPLATLDVGGFVRALELRFGPSTFDNHQAVLFKLRQRGTVADYQAEFEHTCNCVVGLSPEAILNCFISGLRLDIQWELAVLQPSSLSQALGLARLVESKLGDTRSSRPPPPPIRPPALLLSPPGPPALPTRRLSPVELQDRGARGLCFNCDEKFGPGHKCKAKQFLLLMASEGDPHDLPGDCSDPEDSPPPLFSDGVHFQLSPPAALGSSSPRTLCLRGFIRGHEVSVLVDSGSSHNLVQPRVAEFLALPQSPTAAFSVLVGNGDSLHCAGMCPDVPLTIQSHRFVVPLYVIPIVGAILFSVYSG</sequence>
<reference evidence="3" key="1">
    <citation type="submission" date="2020-06" db="EMBL/GenBank/DDBJ databases">
        <authorList>
            <person name="Li T."/>
            <person name="Hu X."/>
            <person name="Zhang T."/>
            <person name="Song X."/>
            <person name="Zhang H."/>
            <person name="Dai N."/>
            <person name="Sheng W."/>
            <person name="Hou X."/>
            <person name="Wei L."/>
        </authorList>
    </citation>
    <scope>NUCLEOTIDE SEQUENCE</scope>
    <source>
        <strain evidence="3">KEN1</strain>
        <tissue evidence="3">Leaf</tissue>
    </source>
</reference>
<evidence type="ECO:0000313" key="3">
    <source>
        <dbReference type="EMBL" id="KAL0394891.1"/>
    </source>
</evidence>
<feature type="transmembrane region" description="Helical" evidence="2">
    <location>
        <begin position="357"/>
        <end position="375"/>
    </location>
</feature>
<dbReference type="Gene3D" id="2.40.70.10">
    <property type="entry name" value="Acid Proteases"/>
    <property type="match status" value="1"/>
</dbReference>
<comment type="caution">
    <text evidence="3">The sequence shown here is derived from an EMBL/GenBank/DDBJ whole genome shotgun (WGS) entry which is preliminary data.</text>
</comment>
<evidence type="ECO:0000256" key="2">
    <source>
        <dbReference type="SAM" id="Phobius"/>
    </source>
</evidence>
<name>A0AAW2STC0_9LAMI</name>
<dbReference type="GO" id="GO:0004190">
    <property type="term" value="F:aspartic-type endopeptidase activity"/>
    <property type="evidence" value="ECO:0007669"/>
    <property type="project" value="InterPro"/>
</dbReference>
<dbReference type="PROSITE" id="PS00141">
    <property type="entry name" value="ASP_PROTEASE"/>
    <property type="match status" value="1"/>
</dbReference>
<keyword evidence="2" id="KW-0472">Membrane</keyword>
<reference evidence="3" key="2">
    <citation type="journal article" date="2024" name="Plant">
        <title>Genomic evolution and insights into agronomic trait innovations of Sesamum species.</title>
        <authorList>
            <person name="Miao H."/>
            <person name="Wang L."/>
            <person name="Qu L."/>
            <person name="Liu H."/>
            <person name="Sun Y."/>
            <person name="Le M."/>
            <person name="Wang Q."/>
            <person name="Wei S."/>
            <person name="Zheng Y."/>
            <person name="Lin W."/>
            <person name="Duan Y."/>
            <person name="Cao H."/>
            <person name="Xiong S."/>
            <person name="Wang X."/>
            <person name="Wei L."/>
            <person name="Li C."/>
            <person name="Ma Q."/>
            <person name="Ju M."/>
            <person name="Zhao R."/>
            <person name="Li G."/>
            <person name="Mu C."/>
            <person name="Tian Q."/>
            <person name="Mei H."/>
            <person name="Zhang T."/>
            <person name="Gao T."/>
            <person name="Zhang H."/>
        </authorList>
    </citation>
    <scope>NUCLEOTIDE SEQUENCE</scope>
    <source>
        <strain evidence="3">KEN1</strain>
    </source>
</reference>
<proteinExistence type="predicted"/>
<dbReference type="CDD" id="cd00303">
    <property type="entry name" value="retropepsin_like"/>
    <property type="match status" value="1"/>
</dbReference>
<dbReference type="AlphaFoldDB" id="A0AAW2STC0"/>
<gene>
    <name evidence="3" type="ORF">Slati_4455300</name>
</gene>
<dbReference type="PANTHER" id="PTHR15503:SF22">
    <property type="entry name" value="TRANSPOSON TY3-I GAG POLYPROTEIN"/>
    <property type="match status" value="1"/>
</dbReference>
<dbReference type="InterPro" id="IPR021109">
    <property type="entry name" value="Peptidase_aspartic_dom_sf"/>
</dbReference>
<keyword evidence="2" id="KW-1133">Transmembrane helix</keyword>
<dbReference type="InterPro" id="IPR032567">
    <property type="entry name" value="RTL1-rel"/>
</dbReference>
<dbReference type="GO" id="GO:0006508">
    <property type="term" value="P:proteolysis"/>
    <property type="evidence" value="ECO:0007669"/>
    <property type="project" value="InterPro"/>
</dbReference>
<dbReference type="SUPFAM" id="SSF50630">
    <property type="entry name" value="Acid proteases"/>
    <property type="match status" value="1"/>
</dbReference>
<dbReference type="EMBL" id="JACGWN010000016">
    <property type="protein sequence ID" value="KAL0394891.1"/>
    <property type="molecule type" value="Genomic_DNA"/>
</dbReference>
<evidence type="ECO:0008006" key="4">
    <source>
        <dbReference type="Google" id="ProtNLM"/>
    </source>
</evidence>
<keyword evidence="2" id="KW-0812">Transmembrane</keyword>
<feature type="region of interest" description="Disordered" evidence="1">
    <location>
        <begin position="172"/>
        <end position="201"/>
    </location>
</feature>
<accession>A0AAW2STC0</accession>